<evidence type="ECO:0000313" key="1">
    <source>
        <dbReference type="EMBL" id="CAI2162796.1"/>
    </source>
</evidence>
<comment type="caution">
    <text evidence="1">The sequence shown here is derived from an EMBL/GenBank/DDBJ whole genome shotgun (WGS) entry which is preliminary data.</text>
</comment>
<dbReference type="Proteomes" id="UP001153678">
    <property type="component" value="Unassembled WGS sequence"/>
</dbReference>
<dbReference type="AlphaFoldDB" id="A0A9W4SAJ4"/>
<protein>
    <submittedName>
        <fullName evidence="1">3588_t:CDS:1</fullName>
    </submittedName>
</protein>
<keyword evidence="2" id="KW-1185">Reference proteome</keyword>
<name>A0A9W4SAJ4_9GLOM</name>
<reference evidence="1" key="1">
    <citation type="submission" date="2022-08" db="EMBL/GenBank/DDBJ databases">
        <authorList>
            <person name="Kallberg Y."/>
            <person name="Tangrot J."/>
            <person name="Rosling A."/>
        </authorList>
    </citation>
    <scope>NUCLEOTIDE SEQUENCE</scope>
    <source>
        <strain evidence="1">Wild A</strain>
    </source>
</reference>
<dbReference type="OrthoDB" id="2345003at2759"/>
<accession>A0A9W4SAJ4</accession>
<organism evidence="1 2">
    <name type="scientific">Funneliformis geosporum</name>
    <dbReference type="NCBI Taxonomy" id="1117311"/>
    <lineage>
        <taxon>Eukaryota</taxon>
        <taxon>Fungi</taxon>
        <taxon>Fungi incertae sedis</taxon>
        <taxon>Mucoromycota</taxon>
        <taxon>Glomeromycotina</taxon>
        <taxon>Glomeromycetes</taxon>
        <taxon>Glomerales</taxon>
        <taxon>Glomeraceae</taxon>
        <taxon>Funneliformis</taxon>
    </lineage>
</organism>
<dbReference type="EMBL" id="CAMKVN010000053">
    <property type="protein sequence ID" value="CAI2162796.1"/>
    <property type="molecule type" value="Genomic_DNA"/>
</dbReference>
<sequence length="251" mass="29088">MSIDFSKKFSNATNNVFEEIVNIDFSAVEVIMEHAISCREVAYSIQTNPAFEFHGCQISTSLHEFRDKLITADSSLRNVYDKSSVVCESFETEIETMIKIMKRKGETQYFKKRLNKLLTKIKDLRRLVEKSHRLILDAKDNKHNIEGNIEKGLSGAEKFCYNNERYLADIDKAKEKLVIVEDSLYNLHDTSHLLSKMKSILMGYEDILLEITSEVYGENSFEVTRADLNSLNLAIDKLKVCHYKFTQRYEV</sequence>
<proteinExistence type="predicted"/>
<gene>
    <name evidence="1" type="ORF">FWILDA_LOCUS743</name>
</gene>
<evidence type="ECO:0000313" key="2">
    <source>
        <dbReference type="Proteomes" id="UP001153678"/>
    </source>
</evidence>